<accession>A0A175YM26</accession>
<comment type="subcellular location">
    <subcellularLocation>
        <location evidence="2">Membrane</location>
        <topology evidence="2">Multi-pass membrane protein</topology>
    </subcellularLocation>
</comment>
<evidence type="ECO:0000256" key="7">
    <source>
        <dbReference type="ARBA" id="ARBA00022946"/>
    </source>
</evidence>
<keyword evidence="4" id="KW-0444">Lipid biosynthesis</keyword>
<keyword evidence="6" id="KW-0812">Transmembrane</keyword>
<dbReference type="InterPro" id="IPR000462">
    <property type="entry name" value="CDP-OH_P_trans"/>
</dbReference>
<dbReference type="OMA" id="CARREHG"/>
<evidence type="ECO:0000256" key="11">
    <source>
        <dbReference type="ARBA" id="ARBA00023209"/>
    </source>
</evidence>
<evidence type="ECO:0000256" key="4">
    <source>
        <dbReference type="ARBA" id="ARBA00022516"/>
    </source>
</evidence>
<keyword evidence="10" id="KW-0472">Membrane</keyword>
<dbReference type="GO" id="GO:0005743">
    <property type="term" value="C:mitochondrial inner membrane"/>
    <property type="evidence" value="ECO:0007669"/>
    <property type="project" value="EnsemblPlants"/>
</dbReference>
<dbReference type="Gene3D" id="1.20.120.1760">
    <property type="match status" value="1"/>
</dbReference>
<dbReference type="Gramene" id="KZM84407">
    <property type="protein sequence ID" value="KZM84407"/>
    <property type="gene ID" value="DCAR_028171"/>
</dbReference>
<dbReference type="EMBL" id="CP093350">
    <property type="protein sequence ID" value="WOH11740.1"/>
    <property type="molecule type" value="Genomic_DNA"/>
</dbReference>
<dbReference type="GO" id="GO:0043337">
    <property type="term" value="F:cardiolipin synthase (CMP-forming)"/>
    <property type="evidence" value="ECO:0007669"/>
    <property type="project" value="EnsemblPlants"/>
</dbReference>
<sequence>MGIFRSLTKLTHLSKSHKPISSFLNPTLSLSKTNPFSPTLSPLHPSHSATPFFFQSDVVFLPSFQALVFPIFSRVNFGVRRVGSGEENVGGGDPVGKGGGRGGVDGFLNLPNLISMSRLISGPVIGWMILQEMYLPAFGCLAVSGATDWLDGYVARKMGINSVIGSYLDPLADKVLIGSVALAMVDKGLLNSGLVGIIVLRDVALVGGAIYNRASSLNWNWKSWSDFFNLDGIQAQKVEPLFLSKVNTVFQLLLVTAALLQPDLGTPDTESYITYLSWLVASTTVASTAAYGAQHLRRKPMLRKGL</sequence>
<name>A0A175YM26_DAUCS</name>
<keyword evidence="7" id="KW-0809">Transit peptide</keyword>
<evidence type="ECO:0000256" key="13">
    <source>
        <dbReference type="RuleBase" id="RU003750"/>
    </source>
</evidence>
<reference evidence="14" key="1">
    <citation type="journal article" date="2016" name="Nat. Genet.">
        <title>A high-quality carrot genome assembly provides new insights into carotenoid accumulation and asterid genome evolution.</title>
        <authorList>
            <person name="Iorizzo M."/>
            <person name="Ellison S."/>
            <person name="Senalik D."/>
            <person name="Zeng P."/>
            <person name="Satapoomin P."/>
            <person name="Huang J."/>
            <person name="Bowman M."/>
            <person name="Iovene M."/>
            <person name="Sanseverino W."/>
            <person name="Cavagnaro P."/>
            <person name="Yildiz M."/>
            <person name="Macko-Podgorni A."/>
            <person name="Moranska E."/>
            <person name="Grzebelus E."/>
            <person name="Grzebelus D."/>
            <person name="Ashrafi H."/>
            <person name="Zheng Z."/>
            <person name="Cheng S."/>
            <person name="Spooner D."/>
            <person name="Van Deynze A."/>
            <person name="Simon P."/>
        </authorList>
    </citation>
    <scope>NUCLEOTIDE SEQUENCE [LARGE SCALE GENOMIC DNA]</scope>
    <source>
        <tissue evidence="14">Leaf</tissue>
    </source>
</reference>
<dbReference type="PANTHER" id="PTHR14269">
    <property type="entry name" value="CDP-DIACYLGLYCEROL--GLYCEROL-3-PHOSPHATE 3-PHOSPHATIDYLTRANSFERASE-RELATED"/>
    <property type="match status" value="1"/>
</dbReference>
<keyword evidence="11" id="KW-0594">Phospholipid biosynthesis</keyword>
<organism evidence="14">
    <name type="scientific">Daucus carota subsp. sativus</name>
    <name type="common">Carrot</name>
    <dbReference type="NCBI Taxonomy" id="79200"/>
    <lineage>
        <taxon>Eukaryota</taxon>
        <taxon>Viridiplantae</taxon>
        <taxon>Streptophyta</taxon>
        <taxon>Embryophyta</taxon>
        <taxon>Tracheophyta</taxon>
        <taxon>Spermatophyta</taxon>
        <taxon>Magnoliopsida</taxon>
        <taxon>eudicotyledons</taxon>
        <taxon>Gunneridae</taxon>
        <taxon>Pentapetalae</taxon>
        <taxon>asterids</taxon>
        <taxon>campanulids</taxon>
        <taxon>Apiales</taxon>
        <taxon>Apiaceae</taxon>
        <taxon>Apioideae</taxon>
        <taxon>Scandiceae</taxon>
        <taxon>Daucinae</taxon>
        <taxon>Daucus</taxon>
        <taxon>Daucus sect. Daucus</taxon>
    </lineage>
</organism>
<dbReference type="STRING" id="79200.A0A175YM26"/>
<dbReference type="GO" id="GO:0032049">
    <property type="term" value="P:cardiolipin biosynthetic process"/>
    <property type="evidence" value="ECO:0007669"/>
    <property type="project" value="EnsemblPlants"/>
</dbReference>
<dbReference type="PANTHER" id="PTHR14269:SF60">
    <property type="entry name" value="CARDIOLIPIN SYNTHASE (CMP-FORMING)"/>
    <property type="match status" value="1"/>
</dbReference>
<keyword evidence="5 13" id="KW-0808">Transferase</keyword>
<keyword evidence="12" id="KW-1208">Phospholipid metabolism</keyword>
<dbReference type="Proteomes" id="UP000077755">
    <property type="component" value="Chromosome 8"/>
</dbReference>
<dbReference type="PROSITE" id="PS00379">
    <property type="entry name" value="CDP_ALCOHOL_P_TRANSF"/>
    <property type="match status" value="1"/>
</dbReference>
<dbReference type="InterPro" id="IPR043130">
    <property type="entry name" value="CDP-OH_PTrfase_TM_dom"/>
</dbReference>
<protein>
    <submittedName>
        <fullName evidence="14">Uncharacterized protein</fullName>
    </submittedName>
</protein>
<dbReference type="EMBL" id="LNRQ01000008">
    <property type="protein sequence ID" value="KZM84407.1"/>
    <property type="molecule type" value="Genomic_DNA"/>
</dbReference>
<proteinExistence type="inferred from homology"/>
<keyword evidence="8" id="KW-1133">Transmembrane helix</keyword>
<evidence type="ECO:0000256" key="8">
    <source>
        <dbReference type="ARBA" id="ARBA00022989"/>
    </source>
</evidence>
<evidence type="ECO:0000256" key="12">
    <source>
        <dbReference type="ARBA" id="ARBA00023264"/>
    </source>
</evidence>
<dbReference type="InterPro" id="IPR048254">
    <property type="entry name" value="CDP_ALCOHOL_P_TRANSF_CS"/>
</dbReference>
<keyword evidence="9" id="KW-0443">Lipid metabolism</keyword>
<evidence type="ECO:0000256" key="5">
    <source>
        <dbReference type="ARBA" id="ARBA00022679"/>
    </source>
</evidence>
<comment type="similarity">
    <text evidence="3 13">Belongs to the CDP-alcohol phosphatidyltransferase class-I family.</text>
</comment>
<dbReference type="KEGG" id="dcr:108197723"/>
<evidence type="ECO:0000313" key="15">
    <source>
        <dbReference type="EMBL" id="WOH11740.1"/>
    </source>
</evidence>
<evidence type="ECO:0000313" key="14">
    <source>
        <dbReference type="EMBL" id="KZM84407.1"/>
    </source>
</evidence>
<dbReference type="GO" id="GO:0030145">
    <property type="term" value="F:manganese ion binding"/>
    <property type="evidence" value="ECO:0007669"/>
    <property type="project" value="EnsemblPlants"/>
</dbReference>
<dbReference type="Pfam" id="PF01066">
    <property type="entry name" value="CDP-OH_P_transf"/>
    <property type="match status" value="1"/>
</dbReference>
<evidence type="ECO:0000256" key="6">
    <source>
        <dbReference type="ARBA" id="ARBA00022692"/>
    </source>
</evidence>
<dbReference type="AlphaFoldDB" id="A0A175YM26"/>
<evidence type="ECO:0000313" key="16">
    <source>
        <dbReference type="Proteomes" id="UP000077755"/>
    </source>
</evidence>
<evidence type="ECO:0000256" key="1">
    <source>
        <dbReference type="ARBA" id="ARBA00001936"/>
    </source>
</evidence>
<keyword evidence="16" id="KW-1185">Reference proteome</keyword>
<dbReference type="FunFam" id="1.20.120.1760:FF:000020">
    <property type="entry name" value="cardiolipin synthase (CMP-forming), mitochondrial"/>
    <property type="match status" value="1"/>
</dbReference>
<evidence type="ECO:0000256" key="2">
    <source>
        <dbReference type="ARBA" id="ARBA00004141"/>
    </source>
</evidence>
<dbReference type="InterPro" id="IPR050324">
    <property type="entry name" value="CDP-alcohol_PTase-I"/>
</dbReference>
<comment type="cofactor">
    <cofactor evidence="1">
        <name>Mn(2+)</name>
        <dbReference type="ChEBI" id="CHEBI:29035"/>
    </cofactor>
</comment>
<gene>
    <name evidence="14" type="ORF">DCAR_028171</name>
    <name evidence="15" type="ORF">DCAR_0831231</name>
</gene>
<evidence type="ECO:0000256" key="3">
    <source>
        <dbReference type="ARBA" id="ARBA00010441"/>
    </source>
</evidence>
<evidence type="ECO:0000256" key="9">
    <source>
        <dbReference type="ARBA" id="ARBA00023098"/>
    </source>
</evidence>
<reference evidence="15" key="2">
    <citation type="submission" date="2022-03" db="EMBL/GenBank/DDBJ databases">
        <title>Draft title - Genomic analysis of global carrot germplasm unveils the trajectory of domestication and the origin of high carotenoid orange carrot.</title>
        <authorList>
            <person name="Iorizzo M."/>
            <person name="Ellison S."/>
            <person name="Senalik D."/>
            <person name="Macko-Podgorni A."/>
            <person name="Grzebelus D."/>
            <person name="Bostan H."/>
            <person name="Rolling W."/>
            <person name="Curaba J."/>
            <person name="Simon P."/>
        </authorList>
    </citation>
    <scope>NUCLEOTIDE SEQUENCE</scope>
    <source>
        <tissue evidence="15">Leaf</tissue>
    </source>
</reference>
<evidence type="ECO:0000256" key="10">
    <source>
        <dbReference type="ARBA" id="ARBA00023136"/>
    </source>
</evidence>
<dbReference type="OrthoDB" id="10020554at2759"/>